<organism evidence="3 4">
    <name type="scientific">Pleurodeles waltl</name>
    <name type="common">Iberian ribbed newt</name>
    <dbReference type="NCBI Taxonomy" id="8319"/>
    <lineage>
        <taxon>Eukaryota</taxon>
        <taxon>Metazoa</taxon>
        <taxon>Chordata</taxon>
        <taxon>Craniata</taxon>
        <taxon>Vertebrata</taxon>
        <taxon>Euteleostomi</taxon>
        <taxon>Amphibia</taxon>
        <taxon>Batrachia</taxon>
        <taxon>Caudata</taxon>
        <taxon>Salamandroidea</taxon>
        <taxon>Salamandridae</taxon>
        <taxon>Pleurodelinae</taxon>
        <taxon>Pleurodeles</taxon>
    </lineage>
</organism>
<sequence length="98" mass="10927">MAQLKMEEKKLAMEEKKAKRALAEKKLSMQTEEGKMDHDRSLRKLDIRARQAEYSNDDGSMPTVPSRDKSVHSSKGLVPDFVGGAILTNGLAYKAYGL</sequence>
<dbReference type="EMBL" id="JANPWB010000007">
    <property type="protein sequence ID" value="KAJ1174435.1"/>
    <property type="molecule type" value="Genomic_DNA"/>
</dbReference>
<protein>
    <submittedName>
        <fullName evidence="3">Uncharacterized protein</fullName>
    </submittedName>
</protein>
<feature type="region of interest" description="Disordered" evidence="2">
    <location>
        <begin position="50"/>
        <end position="75"/>
    </location>
</feature>
<gene>
    <name evidence="3" type="ORF">NDU88_006257</name>
</gene>
<reference evidence="3" key="1">
    <citation type="journal article" date="2022" name="bioRxiv">
        <title>Sequencing and chromosome-scale assembly of the giantPleurodeles waltlgenome.</title>
        <authorList>
            <person name="Brown T."/>
            <person name="Elewa A."/>
            <person name="Iarovenko S."/>
            <person name="Subramanian E."/>
            <person name="Araus A.J."/>
            <person name="Petzold A."/>
            <person name="Susuki M."/>
            <person name="Suzuki K.-i.T."/>
            <person name="Hayashi T."/>
            <person name="Toyoda A."/>
            <person name="Oliveira C."/>
            <person name="Osipova E."/>
            <person name="Leigh N.D."/>
            <person name="Simon A."/>
            <person name="Yun M.H."/>
        </authorList>
    </citation>
    <scope>NUCLEOTIDE SEQUENCE</scope>
    <source>
        <strain evidence="3">20211129_DDA</strain>
        <tissue evidence="3">Liver</tissue>
    </source>
</reference>
<accession>A0AAV7TDW6</accession>
<evidence type="ECO:0000313" key="3">
    <source>
        <dbReference type="EMBL" id="KAJ1174435.1"/>
    </source>
</evidence>
<keyword evidence="1" id="KW-0175">Coiled coil</keyword>
<evidence type="ECO:0000313" key="4">
    <source>
        <dbReference type="Proteomes" id="UP001066276"/>
    </source>
</evidence>
<comment type="caution">
    <text evidence="3">The sequence shown here is derived from an EMBL/GenBank/DDBJ whole genome shotgun (WGS) entry which is preliminary data.</text>
</comment>
<evidence type="ECO:0000256" key="2">
    <source>
        <dbReference type="SAM" id="MobiDB-lite"/>
    </source>
</evidence>
<name>A0AAV7TDW6_PLEWA</name>
<evidence type="ECO:0000256" key="1">
    <source>
        <dbReference type="SAM" id="Coils"/>
    </source>
</evidence>
<keyword evidence="4" id="KW-1185">Reference proteome</keyword>
<dbReference type="AlphaFoldDB" id="A0AAV7TDW6"/>
<dbReference type="Proteomes" id="UP001066276">
    <property type="component" value="Chromosome 4_1"/>
</dbReference>
<proteinExistence type="predicted"/>
<feature type="coiled-coil region" evidence="1">
    <location>
        <begin position="1"/>
        <end position="33"/>
    </location>
</feature>